<dbReference type="InterPro" id="IPR015947">
    <property type="entry name" value="PUA-like_sf"/>
</dbReference>
<sequence>MTNWINTVSRDHVERAVRGRFTQANHGKPQALRRMARGDWIIFYSPRVTYPDGAQLQAFTAIGQVVDDEPYQASTEDEVWRRNVDFLDCAETPIRPLIDALDFIENKQRWGYKFRFGVFRIDDHDFETIRSAMTRSPELIGASTVSDAAGGVPGQTAAPPNDTD</sequence>
<comment type="similarity">
    <text evidence="1">Belongs to the UPF0310 family.</text>
</comment>
<dbReference type="SUPFAM" id="SSF88697">
    <property type="entry name" value="PUA domain-like"/>
    <property type="match status" value="1"/>
</dbReference>
<accession>A0A5Q5BDC9</accession>
<evidence type="ECO:0000256" key="2">
    <source>
        <dbReference type="SAM" id="MobiDB-lite"/>
    </source>
</evidence>
<dbReference type="HAMAP" id="MF_00771">
    <property type="entry name" value="UPF0310"/>
    <property type="match status" value="1"/>
</dbReference>
<dbReference type="CDD" id="cd21132">
    <property type="entry name" value="EVE-like"/>
    <property type="match status" value="1"/>
</dbReference>
<organism evidence="4">
    <name type="scientific">Mycobacterium sp. (strain MCS)</name>
    <dbReference type="NCBI Taxonomy" id="164756"/>
    <lineage>
        <taxon>Bacteria</taxon>
        <taxon>Bacillati</taxon>
        <taxon>Actinomycetota</taxon>
        <taxon>Actinomycetes</taxon>
        <taxon>Mycobacteriales</taxon>
        <taxon>Mycobacteriaceae</taxon>
        <taxon>Mycobacterium</taxon>
    </lineage>
</organism>
<dbReference type="AlphaFoldDB" id="A0A5Q5BDC9"/>
<evidence type="ECO:0000259" key="3">
    <source>
        <dbReference type="Pfam" id="PF01878"/>
    </source>
</evidence>
<evidence type="ECO:0000256" key="1">
    <source>
        <dbReference type="HAMAP-Rule" id="MF_00771"/>
    </source>
</evidence>
<dbReference type="Pfam" id="PF01878">
    <property type="entry name" value="EVE"/>
    <property type="match status" value="1"/>
</dbReference>
<gene>
    <name evidence="4" type="ordered locus">Mmcs_0055</name>
</gene>
<dbReference type="Gene3D" id="3.10.590.10">
    <property type="entry name" value="ph1033 like domains"/>
    <property type="match status" value="1"/>
</dbReference>
<dbReference type="KEGG" id="mmc:Mmcs_0055"/>
<dbReference type="NCBIfam" id="NF002616">
    <property type="entry name" value="PRK02268.1-2"/>
    <property type="match status" value="1"/>
</dbReference>
<proteinExistence type="inferred from homology"/>
<evidence type="ECO:0000313" key="4">
    <source>
        <dbReference type="EMBL" id="ABG06177.1"/>
    </source>
</evidence>
<feature type="domain" description="EVE" evidence="3">
    <location>
        <begin position="4"/>
        <end position="131"/>
    </location>
</feature>
<name>A0A5Q5BDC9_MYCSS</name>
<protein>
    <recommendedName>
        <fullName evidence="1">UPF0310 protein Mmcs_0055</fullName>
    </recommendedName>
</protein>
<reference evidence="4" key="1">
    <citation type="submission" date="2006-06" db="EMBL/GenBank/DDBJ databases">
        <title>Complete sequence of chromosome of Mycobacterium sp. MCS.</title>
        <authorList>
            <consortium name="US DOE Joint Genome Institute"/>
            <person name="Copeland A."/>
            <person name="Lucas S."/>
            <person name="Lapidus A."/>
            <person name="Barry K."/>
            <person name="Detter J.C."/>
            <person name="Glavina del Rio T."/>
            <person name="Hammon N."/>
            <person name="Israni S."/>
            <person name="Dalin E."/>
            <person name="Tice H."/>
            <person name="Pitluck S."/>
            <person name="Martinez M."/>
            <person name="Schmutz J."/>
            <person name="Larimer F."/>
            <person name="Land M."/>
            <person name="Hauser L."/>
            <person name="Kyrpides N."/>
            <person name="Kim E."/>
            <person name="Miller C.D."/>
            <person name="Hughes J.E."/>
            <person name="Anderson A.J."/>
            <person name="Sims R.C."/>
            <person name="Richardson P."/>
        </authorList>
    </citation>
    <scope>NUCLEOTIDE SEQUENCE [LARGE SCALE GENOMIC DNA]</scope>
    <source>
        <strain evidence="4">MCS</strain>
    </source>
</reference>
<dbReference type="NCBIfam" id="NF002615">
    <property type="entry name" value="PRK02268.1-1"/>
    <property type="match status" value="1"/>
</dbReference>
<dbReference type="EMBL" id="CP000384">
    <property type="protein sequence ID" value="ABG06177.1"/>
    <property type="molecule type" value="Genomic_DNA"/>
</dbReference>
<feature type="region of interest" description="Disordered" evidence="2">
    <location>
        <begin position="144"/>
        <end position="164"/>
    </location>
</feature>
<dbReference type="InterPro" id="IPR022996">
    <property type="entry name" value="UPF0310"/>
</dbReference>
<dbReference type="InterPro" id="IPR002740">
    <property type="entry name" value="EVE_domain"/>
</dbReference>